<feature type="region of interest" description="Disordered" evidence="1">
    <location>
        <begin position="155"/>
        <end position="177"/>
    </location>
</feature>
<organism evidence="3 4">
    <name type="scientific">Cotesia glomerata</name>
    <name type="common">Lepidopteran parasitic wasp</name>
    <name type="synonym">Apanteles glomeratus</name>
    <dbReference type="NCBI Taxonomy" id="32391"/>
    <lineage>
        <taxon>Eukaryota</taxon>
        <taxon>Metazoa</taxon>
        <taxon>Ecdysozoa</taxon>
        <taxon>Arthropoda</taxon>
        <taxon>Hexapoda</taxon>
        <taxon>Insecta</taxon>
        <taxon>Pterygota</taxon>
        <taxon>Neoptera</taxon>
        <taxon>Endopterygota</taxon>
        <taxon>Hymenoptera</taxon>
        <taxon>Apocrita</taxon>
        <taxon>Ichneumonoidea</taxon>
        <taxon>Braconidae</taxon>
        <taxon>Microgastrinae</taxon>
        <taxon>Cotesia</taxon>
    </lineage>
</organism>
<evidence type="ECO:0000259" key="2">
    <source>
        <dbReference type="Pfam" id="PF23055"/>
    </source>
</evidence>
<accession>A0AAV7IV91</accession>
<dbReference type="EMBL" id="JAHXZJ010000374">
    <property type="protein sequence ID" value="KAH0561112.1"/>
    <property type="molecule type" value="Genomic_DNA"/>
</dbReference>
<protein>
    <recommendedName>
        <fullName evidence="2">DUF7041 domain-containing protein</fullName>
    </recommendedName>
</protein>
<dbReference type="Pfam" id="PF23055">
    <property type="entry name" value="DUF7041"/>
    <property type="match status" value="1"/>
</dbReference>
<evidence type="ECO:0000313" key="3">
    <source>
        <dbReference type="EMBL" id="KAH0561112.1"/>
    </source>
</evidence>
<dbReference type="Proteomes" id="UP000826195">
    <property type="component" value="Unassembled WGS sequence"/>
</dbReference>
<name>A0AAV7IV91_COTGL</name>
<feature type="compositionally biased region" description="Polar residues" evidence="1">
    <location>
        <begin position="58"/>
        <end position="72"/>
    </location>
</feature>
<gene>
    <name evidence="3" type="ORF">KQX54_013143</name>
</gene>
<proteinExistence type="predicted"/>
<evidence type="ECO:0000256" key="1">
    <source>
        <dbReference type="SAM" id="MobiDB-lite"/>
    </source>
</evidence>
<sequence>MVFRSPSKDNSRQNMVNIDPQTGLPRVNNLIDIQDPPLDGTPGAGQSDANPRPPNNPPTFSDNTGDSNQNNFNLPHGHLYAVNLHLPQFTTDEPEMWFAIAEADFSANRITSDSQKYSQILKSLPIKASKQVWDIISKPPLQNKYGTTHPQITTARGQQYSRPATATATTTAGFADI</sequence>
<dbReference type="AlphaFoldDB" id="A0AAV7IV91"/>
<keyword evidence="4" id="KW-1185">Reference proteome</keyword>
<feature type="region of interest" description="Disordered" evidence="1">
    <location>
        <begin position="1"/>
        <end position="72"/>
    </location>
</feature>
<dbReference type="InterPro" id="IPR055469">
    <property type="entry name" value="DUF7041"/>
</dbReference>
<reference evidence="3 4" key="1">
    <citation type="journal article" date="2021" name="J. Hered.">
        <title>A chromosome-level genome assembly of the parasitoid wasp, Cotesia glomerata (Hymenoptera: Braconidae).</title>
        <authorList>
            <person name="Pinto B.J."/>
            <person name="Weis J.J."/>
            <person name="Gamble T."/>
            <person name="Ode P.J."/>
            <person name="Paul R."/>
            <person name="Zaspel J.M."/>
        </authorList>
    </citation>
    <scope>NUCLEOTIDE SEQUENCE [LARGE SCALE GENOMIC DNA]</scope>
    <source>
        <strain evidence="3">CgM1</strain>
    </source>
</reference>
<evidence type="ECO:0000313" key="4">
    <source>
        <dbReference type="Proteomes" id="UP000826195"/>
    </source>
</evidence>
<comment type="caution">
    <text evidence="3">The sequence shown here is derived from an EMBL/GenBank/DDBJ whole genome shotgun (WGS) entry which is preliminary data.</text>
</comment>
<dbReference type="PANTHER" id="PTHR33327">
    <property type="entry name" value="ENDONUCLEASE"/>
    <property type="match status" value="1"/>
</dbReference>
<feature type="compositionally biased region" description="Low complexity" evidence="1">
    <location>
        <begin position="164"/>
        <end position="177"/>
    </location>
</feature>
<dbReference type="PANTHER" id="PTHR33327:SF3">
    <property type="entry name" value="RNA-DIRECTED DNA POLYMERASE"/>
    <property type="match status" value="1"/>
</dbReference>
<feature type="compositionally biased region" description="Basic and acidic residues" evidence="1">
    <location>
        <begin position="1"/>
        <end position="11"/>
    </location>
</feature>
<feature type="domain" description="DUF7041" evidence="2">
    <location>
        <begin position="86"/>
        <end position="152"/>
    </location>
</feature>